<organism evidence="5 6">
    <name type="scientific">Rhodovulum sulfidophilum</name>
    <name type="common">Rhodobacter sulfidophilus</name>
    <dbReference type="NCBI Taxonomy" id="35806"/>
    <lineage>
        <taxon>Bacteria</taxon>
        <taxon>Pseudomonadati</taxon>
        <taxon>Pseudomonadota</taxon>
        <taxon>Alphaproteobacteria</taxon>
        <taxon>Rhodobacterales</taxon>
        <taxon>Paracoccaceae</taxon>
        <taxon>Rhodovulum</taxon>
    </lineage>
</organism>
<dbReference type="Gene3D" id="3.40.190.170">
    <property type="entry name" value="Bacterial extracellular solute-binding protein, family 7"/>
    <property type="match status" value="1"/>
</dbReference>
<gene>
    <name evidence="5" type="ORF">NHU_04231</name>
</gene>
<evidence type="ECO:0000313" key="5">
    <source>
        <dbReference type="EMBL" id="BAQ71345.1"/>
    </source>
</evidence>
<keyword evidence="2 4" id="KW-0732">Signal</keyword>
<protein>
    <submittedName>
        <fullName evidence="5">Putative transport protein</fullName>
    </submittedName>
</protein>
<reference evidence="5 6" key="1">
    <citation type="submission" date="2015-02" db="EMBL/GenBank/DDBJ databases">
        <title>Genome sequene of Rhodovulum sulfidophilum DSM 2351.</title>
        <authorList>
            <person name="Nagao N."/>
        </authorList>
    </citation>
    <scope>NUCLEOTIDE SEQUENCE [LARGE SCALE GENOMIC DNA]</scope>
    <source>
        <strain evidence="5 6">DSM 2351</strain>
    </source>
</reference>
<evidence type="ECO:0000256" key="2">
    <source>
        <dbReference type="ARBA" id="ARBA00022729"/>
    </source>
</evidence>
<dbReference type="GO" id="GO:0055085">
    <property type="term" value="P:transmembrane transport"/>
    <property type="evidence" value="ECO:0007669"/>
    <property type="project" value="InterPro"/>
</dbReference>
<dbReference type="PANTHER" id="PTHR33376:SF4">
    <property type="entry name" value="SIALIC ACID-BINDING PERIPLASMIC PROTEIN SIAP"/>
    <property type="match status" value="1"/>
</dbReference>
<dbReference type="SUPFAM" id="SSF53850">
    <property type="entry name" value="Periplasmic binding protein-like II"/>
    <property type="match status" value="1"/>
</dbReference>
<dbReference type="EMBL" id="AP014800">
    <property type="protein sequence ID" value="BAQ71345.1"/>
    <property type="molecule type" value="Genomic_DNA"/>
</dbReference>
<dbReference type="Proteomes" id="UP000064912">
    <property type="component" value="Chromosome"/>
</dbReference>
<proteinExistence type="predicted"/>
<dbReference type="PATRIC" id="fig|35806.4.peg.4329"/>
<dbReference type="KEGG" id="rsu:NHU_04231"/>
<dbReference type="eggNOG" id="COG1638">
    <property type="taxonomic scope" value="Bacteria"/>
</dbReference>
<evidence type="ECO:0000256" key="3">
    <source>
        <dbReference type="ARBA" id="ARBA00022764"/>
    </source>
</evidence>
<dbReference type="PANTHER" id="PTHR33376">
    <property type="match status" value="1"/>
</dbReference>
<feature type="signal peptide" evidence="4">
    <location>
        <begin position="1"/>
        <end position="23"/>
    </location>
</feature>
<name>A0A0D6B966_RHOSU</name>
<feature type="chain" id="PRO_5002301096" evidence="4">
    <location>
        <begin position="24"/>
        <end position="360"/>
    </location>
</feature>
<dbReference type="NCBIfam" id="NF037995">
    <property type="entry name" value="TRAP_S1"/>
    <property type="match status" value="1"/>
</dbReference>
<dbReference type="CDD" id="cd13602">
    <property type="entry name" value="PBP2_TRAP_BpDctp6_7"/>
    <property type="match status" value="1"/>
</dbReference>
<sequence>MTTLSRLFGAAALAGLAPLAVQAGDLPATELSVIGSPVNSPNWTNVLQPFWTETVPADSDGRVTAEAVSMTDLGVKGPELMRLAGAGIADIIAGSTTLISGELPENDSIDLAGLAQDIDTLQQVIDAYRPVLEERYRDRLGVVPLGFWPTGAQVLWCAAPVEDLDDLAGKKVRVFSTTTAALTAALGATPVTMAFNEVVPALQRGVIDCAFTGANSGNNAKWTDVTTHLVDLTVGWGVNFIVANSRTWDGLDPAVQAFLRDEIRDRLEPAGWEMARVATRQGIWCSVGDDRCEPEATAPRNLTKTDLTLVELSDEDNERLRRIVAEQVMPEFTRACGADCVARWNETVGQVVDIQLDPAG</sequence>
<dbReference type="Pfam" id="PF03480">
    <property type="entry name" value="DctP"/>
    <property type="match status" value="1"/>
</dbReference>
<keyword evidence="3" id="KW-0574">Periplasm</keyword>
<evidence type="ECO:0000313" key="6">
    <source>
        <dbReference type="Proteomes" id="UP000064912"/>
    </source>
</evidence>
<evidence type="ECO:0000256" key="4">
    <source>
        <dbReference type="SAM" id="SignalP"/>
    </source>
</evidence>
<accession>A0A0D6B966</accession>
<dbReference type="InterPro" id="IPR018389">
    <property type="entry name" value="DctP_fam"/>
</dbReference>
<evidence type="ECO:0000256" key="1">
    <source>
        <dbReference type="ARBA" id="ARBA00004418"/>
    </source>
</evidence>
<dbReference type="InterPro" id="IPR038404">
    <property type="entry name" value="TRAP_DctP_sf"/>
</dbReference>
<comment type="subcellular location">
    <subcellularLocation>
        <location evidence="1">Periplasm</location>
    </subcellularLocation>
</comment>
<dbReference type="GO" id="GO:0042597">
    <property type="term" value="C:periplasmic space"/>
    <property type="evidence" value="ECO:0007669"/>
    <property type="project" value="UniProtKB-SubCell"/>
</dbReference>
<dbReference type="AlphaFoldDB" id="A0A0D6B966"/>